<feature type="region of interest" description="Disordered" evidence="1">
    <location>
        <begin position="1"/>
        <end position="59"/>
    </location>
</feature>
<evidence type="ECO:0000313" key="3">
    <source>
        <dbReference type="Proteomes" id="UP000275267"/>
    </source>
</evidence>
<dbReference type="EMBL" id="PQIB02000005">
    <property type="protein sequence ID" value="RLN18453.1"/>
    <property type="molecule type" value="Genomic_DNA"/>
</dbReference>
<sequence>MSSHAQQRASGLELQSPASKTPRAYLTPKMEEIVDLSRESSRKRGSSQQPAAGRRIEAG</sequence>
<evidence type="ECO:0000256" key="1">
    <source>
        <dbReference type="SAM" id="MobiDB-lite"/>
    </source>
</evidence>
<organism evidence="2 3">
    <name type="scientific">Panicum miliaceum</name>
    <name type="common">Proso millet</name>
    <name type="synonym">Broomcorn millet</name>
    <dbReference type="NCBI Taxonomy" id="4540"/>
    <lineage>
        <taxon>Eukaryota</taxon>
        <taxon>Viridiplantae</taxon>
        <taxon>Streptophyta</taxon>
        <taxon>Embryophyta</taxon>
        <taxon>Tracheophyta</taxon>
        <taxon>Spermatophyta</taxon>
        <taxon>Magnoliopsida</taxon>
        <taxon>Liliopsida</taxon>
        <taxon>Poales</taxon>
        <taxon>Poaceae</taxon>
        <taxon>PACMAD clade</taxon>
        <taxon>Panicoideae</taxon>
        <taxon>Panicodae</taxon>
        <taxon>Paniceae</taxon>
        <taxon>Panicinae</taxon>
        <taxon>Panicum</taxon>
        <taxon>Panicum sect. Panicum</taxon>
    </lineage>
</organism>
<dbReference type="Proteomes" id="UP000275267">
    <property type="component" value="Unassembled WGS sequence"/>
</dbReference>
<gene>
    <name evidence="2" type="ORF">C2845_PM02G13170</name>
</gene>
<keyword evidence="3" id="KW-1185">Reference proteome</keyword>
<comment type="caution">
    <text evidence="2">The sequence shown here is derived from an EMBL/GenBank/DDBJ whole genome shotgun (WGS) entry which is preliminary data.</text>
</comment>
<proteinExistence type="predicted"/>
<evidence type="ECO:0000313" key="2">
    <source>
        <dbReference type="EMBL" id="RLN18453.1"/>
    </source>
</evidence>
<feature type="compositionally biased region" description="Basic and acidic residues" evidence="1">
    <location>
        <begin position="29"/>
        <end position="42"/>
    </location>
</feature>
<reference evidence="3" key="1">
    <citation type="journal article" date="2019" name="Nat. Commun.">
        <title>The genome of broomcorn millet.</title>
        <authorList>
            <person name="Zou C."/>
            <person name="Miki D."/>
            <person name="Li D."/>
            <person name="Tang Q."/>
            <person name="Xiao L."/>
            <person name="Rajput S."/>
            <person name="Deng P."/>
            <person name="Jia W."/>
            <person name="Huang R."/>
            <person name="Zhang M."/>
            <person name="Sun Y."/>
            <person name="Hu J."/>
            <person name="Fu X."/>
            <person name="Schnable P.S."/>
            <person name="Li F."/>
            <person name="Zhang H."/>
            <person name="Feng B."/>
            <person name="Zhu X."/>
            <person name="Liu R."/>
            <person name="Schnable J.C."/>
            <person name="Zhu J.-K."/>
            <person name="Zhang H."/>
        </authorList>
    </citation>
    <scope>NUCLEOTIDE SEQUENCE [LARGE SCALE GENOMIC DNA]</scope>
</reference>
<protein>
    <submittedName>
        <fullName evidence="2">Uncharacterized protein</fullName>
    </submittedName>
</protein>
<dbReference type="STRING" id="4540.A0A3L6SE05"/>
<accession>A0A3L6SE05</accession>
<name>A0A3L6SE05_PANMI</name>
<dbReference type="AlphaFoldDB" id="A0A3L6SE05"/>